<keyword evidence="1" id="KW-0040">ANK repeat</keyword>
<evidence type="ECO:0000313" key="5">
    <source>
        <dbReference type="Proteomes" id="UP001634007"/>
    </source>
</evidence>
<reference evidence="4 5" key="1">
    <citation type="submission" date="2024-11" db="EMBL/GenBank/DDBJ databases">
        <title>Chromosome-level genome assembly of Eucalyptus globulus Labill. provides insights into its genome evolution.</title>
        <authorList>
            <person name="Li X."/>
        </authorList>
    </citation>
    <scope>NUCLEOTIDE SEQUENCE [LARGE SCALE GENOMIC DNA]</scope>
    <source>
        <strain evidence="4">CL2024</strain>
        <tissue evidence="4">Fresh tender leaves</tissue>
    </source>
</reference>
<accession>A0ABD3KSQ8</accession>
<feature type="transmembrane region" description="Helical" evidence="2">
    <location>
        <begin position="360"/>
        <end position="381"/>
    </location>
</feature>
<gene>
    <name evidence="4" type="ORF">ACJRO7_017801</name>
</gene>
<keyword evidence="2" id="KW-0812">Transmembrane</keyword>
<dbReference type="Gene3D" id="1.25.40.20">
    <property type="entry name" value="Ankyrin repeat-containing domain"/>
    <property type="match status" value="1"/>
</dbReference>
<dbReference type="InterPro" id="IPR002110">
    <property type="entry name" value="Ankyrin_rpt"/>
</dbReference>
<keyword evidence="5" id="KW-1185">Reference proteome</keyword>
<dbReference type="PANTHER" id="PTHR24128">
    <property type="entry name" value="HOMEOBOX PROTEIN WARIAI"/>
    <property type="match status" value="1"/>
</dbReference>
<evidence type="ECO:0000313" key="4">
    <source>
        <dbReference type="EMBL" id="KAL3742382.1"/>
    </source>
</evidence>
<dbReference type="PROSITE" id="PS50088">
    <property type="entry name" value="ANK_REPEAT"/>
    <property type="match status" value="1"/>
</dbReference>
<dbReference type="AlphaFoldDB" id="A0ABD3KSQ8"/>
<keyword evidence="2" id="KW-0472">Membrane</keyword>
<evidence type="ECO:0000256" key="1">
    <source>
        <dbReference type="PROSITE-ProRule" id="PRU00023"/>
    </source>
</evidence>
<evidence type="ECO:0000259" key="3">
    <source>
        <dbReference type="Pfam" id="PF13962"/>
    </source>
</evidence>
<sequence>MDPQLQLAIDHDDVDELYSSIEGDEDLLDHVSERPFPNTPLHYAADNGKTKVAMEIANLKPLFTRKLNRWGYSPMHLALQKKHYHTVRALMTLDPELIRVHGRGGITPLHFVAREIGDDDLERVELSELLAEFLYVRKSSIEDLTNQCETAVHIAMKRGNTEAFKVLFGWLKRVYLTEILKWKDQNGDTILHIAVSREQQPEIVKLLDQYMDVNAKNFRGETALKIFQVNPSGGPDVAGSFRCEGCRERWSQQTEKFTNFFGVQDKSNRDITLVVSTLIATVTYQAALTPPGGYWQDSSSNSTVGTANSSSIALGKPHEAGDIILSGWRLSIYMVINSMAFFAAIATISATAVQLKACTFVVRICIASLCLAYFISLTIQIPETDKAAQYSVGLLFILSVYAMFSLSICAVYKRAKRTLVRLRADSTREH</sequence>
<proteinExistence type="predicted"/>
<protein>
    <recommendedName>
        <fullName evidence="3">PGG domain-containing protein</fullName>
    </recommendedName>
</protein>
<evidence type="ECO:0000256" key="2">
    <source>
        <dbReference type="SAM" id="Phobius"/>
    </source>
</evidence>
<dbReference type="Pfam" id="PF12796">
    <property type="entry name" value="Ank_2"/>
    <property type="match status" value="2"/>
</dbReference>
<organism evidence="4 5">
    <name type="scientific">Eucalyptus globulus</name>
    <name type="common">Tasmanian blue gum</name>
    <dbReference type="NCBI Taxonomy" id="34317"/>
    <lineage>
        <taxon>Eukaryota</taxon>
        <taxon>Viridiplantae</taxon>
        <taxon>Streptophyta</taxon>
        <taxon>Embryophyta</taxon>
        <taxon>Tracheophyta</taxon>
        <taxon>Spermatophyta</taxon>
        <taxon>Magnoliopsida</taxon>
        <taxon>eudicotyledons</taxon>
        <taxon>Gunneridae</taxon>
        <taxon>Pentapetalae</taxon>
        <taxon>rosids</taxon>
        <taxon>malvids</taxon>
        <taxon>Myrtales</taxon>
        <taxon>Myrtaceae</taxon>
        <taxon>Myrtoideae</taxon>
        <taxon>Eucalypteae</taxon>
        <taxon>Eucalyptus</taxon>
    </lineage>
</organism>
<name>A0ABD3KSQ8_EUCGL</name>
<dbReference type="InterPro" id="IPR036770">
    <property type="entry name" value="Ankyrin_rpt-contain_sf"/>
</dbReference>
<dbReference type="EMBL" id="JBJKBG010000004">
    <property type="protein sequence ID" value="KAL3742382.1"/>
    <property type="molecule type" value="Genomic_DNA"/>
</dbReference>
<comment type="caution">
    <text evidence="4">The sequence shown here is derived from an EMBL/GenBank/DDBJ whole genome shotgun (WGS) entry which is preliminary data.</text>
</comment>
<dbReference type="PANTHER" id="PTHR24128:SF24">
    <property type="entry name" value="ANKYRIN REPEAT PROTEIN"/>
    <property type="match status" value="1"/>
</dbReference>
<dbReference type="SMART" id="SM00248">
    <property type="entry name" value="ANK"/>
    <property type="match status" value="5"/>
</dbReference>
<feature type="transmembrane region" description="Helical" evidence="2">
    <location>
        <begin position="387"/>
        <end position="412"/>
    </location>
</feature>
<feature type="repeat" description="ANK" evidence="1">
    <location>
        <begin position="186"/>
        <end position="218"/>
    </location>
</feature>
<keyword evidence="2" id="KW-1133">Transmembrane helix</keyword>
<dbReference type="Proteomes" id="UP001634007">
    <property type="component" value="Unassembled WGS sequence"/>
</dbReference>
<dbReference type="Pfam" id="PF13962">
    <property type="entry name" value="PGG"/>
    <property type="match status" value="1"/>
</dbReference>
<dbReference type="SUPFAM" id="SSF48403">
    <property type="entry name" value="Ankyrin repeat"/>
    <property type="match status" value="1"/>
</dbReference>
<dbReference type="InterPro" id="IPR026961">
    <property type="entry name" value="PGG_dom"/>
</dbReference>
<feature type="domain" description="PGG" evidence="3">
    <location>
        <begin position="266"/>
        <end position="375"/>
    </location>
</feature>
<feature type="transmembrane region" description="Helical" evidence="2">
    <location>
        <begin position="332"/>
        <end position="353"/>
    </location>
</feature>